<evidence type="ECO:0000259" key="5">
    <source>
        <dbReference type="Pfam" id="PF23300"/>
    </source>
</evidence>
<proteinExistence type="predicted"/>
<dbReference type="InterPro" id="IPR056536">
    <property type="entry name" value="TPR_NUP160_C"/>
</dbReference>
<evidence type="ECO:0000313" key="8">
    <source>
        <dbReference type="Proteomes" id="UP000521872"/>
    </source>
</evidence>
<keyword evidence="2" id="KW-0813">Transport</keyword>
<sequence length="1366" mass="152788">MSAAPGHFIVATHVSSLCAKPPTVFVVETARQNIPLPNPLDDDLPLEHATACVSLTTPTTGAVIMRVIHGGLIVELASLSTPVPPLRIVFPSILLPTPSIFLLEDSEIHLIAVTELGSLYRIVIPIDGLNLWKDQTENVWPREHFVRNMPVEHPQGCFVHVQGPHCLSISLPHGVLLRLEAEMMGYDAREEMEWSETVFHHGSFFSSLTSYLPLHSGHPNAPDTIAIASHPWPTDIGNVWTLSRDRMLRLWKPKLGCVTSKMLPSTPNAKDPSTSASGNAKYLLLDEERQNLIKIFSTTSKDDGRVDIYALVFIPTPSSTSGGFFCIVDTSTDHFVEVGIIECPRHTAHRHLQDFIFADNTLCTLWDSQGRSVVESTTINISSLRTHDLQPALWTTSQYMQEPELTPAVMEEQLLTHGSLSDKFLEAIMKPGVFSPLTLQIALNRYVEACRTLPGVQPPQLSHTYPSLAENIAAVVGCTVTLNREQYTGRYLNANYWTALKRDWEGFVARCRDVERSARWPLSIVSQGPDGIVIIERERVGSLVIEDVPISIRRQLESDQPPHSQYEIFGILWALRHKMGPRMLASVETRTADLLHQEIAFSFAEILQDQARTIQLKENLEPGADLWFAGRLQSVPDLDKATRAALDAIGGFDFSIKRELTDAELLNPPPVSEWLRSQAAAYSTTSTEARYDLCLCLIILLLFSADTLQDWDATLLAEVYAVFRAISILRFVGHQPAEGRNAENRADVTSSDDVVTKMRNMNVSKHQLKCASVSSLTRLLISQSPITDGIATAAHNFMDFSGLCQSISTASVTKQEILFCERIRSLGFNGVAHDLLAWFPRTPSVVFLKSLVFMSQGRVDDAALLLEKLAGSFGINVLTLEDSEALLAVLPPGLPVDSQYSFYLFAADLFRHTFASYEVHFSKLTIQVAPPGTHTAPLWTAVVKGLIDLALYEDAYASVMSIPFEKEKLECATHLAIRMCEENAVEKLMSFDFAGVASEVEAALAFKVRNADPRLRPCYSRILYTWYTRKGDYRNASLTMYQRARKLQDIITDSQAFIALAEDQLESLSVAINALYLVDEKFAWVVMPVVPDPTGTRQKLSKHIPESQYVSSKYDAELIQLSDMEYECSLLRAQIDIIKRDPSILSSPEYRLPAPLIVMRLAQANQYNQAMATARSLKVDMTDVFIHLTRQCIRLFRNPGSVLQEDTSGWLLTDNAASWQGNPSDRGWRYLQQSLKRYDGPDTDNRYAKAAFETILSLGRSSLTPPWLVEILAKHQPEYLIRISLKYENLTDAVNFAYALILKSDKQLSRETFKDASTTWLPYALIDQVLTAADAQMNPPQNLIPLRTTINDRIRRVQKLSHRPVS</sequence>
<evidence type="ECO:0000256" key="1">
    <source>
        <dbReference type="ARBA" id="ARBA00004123"/>
    </source>
</evidence>
<gene>
    <name evidence="7" type="ORF">D9613_005448</name>
</gene>
<dbReference type="GO" id="GO:0017056">
    <property type="term" value="F:structural constituent of nuclear pore"/>
    <property type="evidence" value="ECO:0007669"/>
    <property type="project" value="TreeGrafter"/>
</dbReference>
<dbReference type="PANTHER" id="PTHR21286:SF0">
    <property type="entry name" value="NUCLEAR PORE COMPLEX PROTEIN NUP160"/>
    <property type="match status" value="1"/>
</dbReference>
<accession>A0A8H4QYI0</accession>
<evidence type="ECO:0000256" key="3">
    <source>
        <dbReference type="ARBA" id="ARBA00023242"/>
    </source>
</evidence>
<evidence type="ECO:0000259" key="4">
    <source>
        <dbReference type="Pfam" id="PF11715"/>
    </source>
</evidence>
<dbReference type="Pfam" id="PF11715">
    <property type="entry name" value="Beta-prop_Nup120_160"/>
    <property type="match status" value="1"/>
</dbReference>
<comment type="subcellular location">
    <subcellularLocation>
        <location evidence="1">Nucleus</location>
    </subcellularLocation>
</comment>
<dbReference type="Pfam" id="PF23300">
    <property type="entry name" value="HEAT_Nup120"/>
    <property type="match status" value="1"/>
</dbReference>
<dbReference type="Proteomes" id="UP000521872">
    <property type="component" value="Unassembled WGS sequence"/>
</dbReference>
<keyword evidence="8" id="KW-1185">Reference proteome</keyword>
<dbReference type="PANTHER" id="PTHR21286">
    <property type="entry name" value="NUCLEAR PORE COMPLEX PROTEIN NUP160"/>
    <property type="match status" value="1"/>
</dbReference>
<comment type="caution">
    <text evidence="7">The sequence shown here is derived from an EMBL/GenBank/DDBJ whole genome shotgun (WGS) entry which is preliminary data.</text>
</comment>
<protein>
    <submittedName>
        <fullName evidence="7">Uncharacterized protein</fullName>
    </submittedName>
</protein>
<dbReference type="InterPro" id="IPR059141">
    <property type="entry name" value="Beta-prop_Nup120_160"/>
</dbReference>
<dbReference type="EMBL" id="JAACJL010000016">
    <property type="protein sequence ID" value="KAF4619954.1"/>
    <property type="molecule type" value="Genomic_DNA"/>
</dbReference>
<keyword evidence="3" id="KW-0539">Nucleus</keyword>
<name>A0A8H4QYI0_9AGAR</name>
<reference evidence="7 8" key="1">
    <citation type="submission" date="2019-12" db="EMBL/GenBank/DDBJ databases">
        <authorList>
            <person name="Floudas D."/>
            <person name="Bentzer J."/>
            <person name="Ahren D."/>
            <person name="Johansson T."/>
            <person name="Persson P."/>
            <person name="Tunlid A."/>
        </authorList>
    </citation>
    <scope>NUCLEOTIDE SEQUENCE [LARGE SCALE GENOMIC DNA]</scope>
    <source>
        <strain evidence="7 8">CBS 102.39</strain>
    </source>
</reference>
<feature type="domain" description="NUP160 C-terminal TPR" evidence="6">
    <location>
        <begin position="1121"/>
        <end position="1354"/>
    </location>
</feature>
<feature type="domain" description="Nucleoporin nup120-like HEAT repeat" evidence="5">
    <location>
        <begin position="819"/>
        <end position="981"/>
    </location>
</feature>
<organism evidence="7 8">
    <name type="scientific">Agrocybe pediades</name>
    <dbReference type="NCBI Taxonomy" id="84607"/>
    <lineage>
        <taxon>Eukaryota</taxon>
        <taxon>Fungi</taxon>
        <taxon>Dikarya</taxon>
        <taxon>Basidiomycota</taxon>
        <taxon>Agaricomycotina</taxon>
        <taxon>Agaricomycetes</taxon>
        <taxon>Agaricomycetidae</taxon>
        <taxon>Agaricales</taxon>
        <taxon>Agaricineae</taxon>
        <taxon>Strophariaceae</taxon>
        <taxon>Agrocybe</taxon>
    </lineage>
</organism>
<evidence type="ECO:0000313" key="7">
    <source>
        <dbReference type="EMBL" id="KAF4619954.1"/>
    </source>
</evidence>
<dbReference type="GO" id="GO:0005643">
    <property type="term" value="C:nuclear pore"/>
    <property type="evidence" value="ECO:0007669"/>
    <property type="project" value="TreeGrafter"/>
</dbReference>
<feature type="domain" description="Nucleoporin Nup120/160 beta-propeller" evidence="4">
    <location>
        <begin position="83"/>
        <end position="538"/>
    </location>
</feature>
<dbReference type="InterPro" id="IPR021717">
    <property type="entry name" value="Nucleoporin_Nup160"/>
</dbReference>
<dbReference type="InterPro" id="IPR056548">
    <property type="entry name" value="HEAT_Nup120"/>
</dbReference>
<evidence type="ECO:0000256" key="2">
    <source>
        <dbReference type="ARBA" id="ARBA00022448"/>
    </source>
</evidence>
<dbReference type="Pfam" id="PF23347">
    <property type="entry name" value="TPR_Nup160_C"/>
    <property type="match status" value="1"/>
</dbReference>
<evidence type="ECO:0000259" key="6">
    <source>
        <dbReference type="Pfam" id="PF23347"/>
    </source>
</evidence>